<evidence type="ECO:0000313" key="1">
    <source>
        <dbReference type="EMBL" id="GFY35991.1"/>
    </source>
</evidence>
<comment type="caution">
    <text evidence="1">The sequence shown here is derived from an EMBL/GenBank/DDBJ whole genome shotgun (WGS) entry which is preliminary data.</text>
</comment>
<protein>
    <submittedName>
        <fullName evidence="1">Uncharacterized protein</fullName>
    </submittedName>
</protein>
<dbReference type="EMBL" id="BMAU01021435">
    <property type="protein sequence ID" value="GFY35991.1"/>
    <property type="molecule type" value="Genomic_DNA"/>
</dbReference>
<dbReference type="AlphaFoldDB" id="A0A8X6WL17"/>
<evidence type="ECO:0000313" key="2">
    <source>
        <dbReference type="Proteomes" id="UP000887159"/>
    </source>
</evidence>
<name>A0A8X6WL17_TRICX</name>
<accession>A0A8X6WL17</accession>
<proteinExistence type="predicted"/>
<organism evidence="1 2">
    <name type="scientific">Trichonephila clavipes</name>
    <name type="common">Golden silk orbweaver</name>
    <name type="synonym">Nephila clavipes</name>
    <dbReference type="NCBI Taxonomy" id="2585209"/>
    <lineage>
        <taxon>Eukaryota</taxon>
        <taxon>Metazoa</taxon>
        <taxon>Ecdysozoa</taxon>
        <taxon>Arthropoda</taxon>
        <taxon>Chelicerata</taxon>
        <taxon>Arachnida</taxon>
        <taxon>Araneae</taxon>
        <taxon>Araneomorphae</taxon>
        <taxon>Entelegynae</taxon>
        <taxon>Araneoidea</taxon>
        <taxon>Nephilidae</taxon>
        <taxon>Trichonephila</taxon>
    </lineage>
</organism>
<sequence length="74" mass="8904">MRKLFAVELVNFNHRQVTRITPKNWYPTLQFITPSQREDFESRQIYHALAPLYGRYSMAPSLEPEIRRSQVHDQ</sequence>
<dbReference type="Proteomes" id="UP000887159">
    <property type="component" value="Unassembled WGS sequence"/>
</dbReference>
<keyword evidence="2" id="KW-1185">Reference proteome</keyword>
<gene>
    <name evidence="1" type="ORF">TNCV_4843631</name>
</gene>
<reference evidence="1" key="1">
    <citation type="submission" date="2020-08" db="EMBL/GenBank/DDBJ databases">
        <title>Multicomponent nature underlies the extraordinary mechanical properties of spider dragline silk.</title>
        <authorList>
            <person name="Kono N."/>
            <person name="Nakamura H."/>
            <person name="Mori M."/>
            <person name="Yoshida Y."/>
            <person name="Ohtoshi R."/>
            <person name="Malay A.D."/>
            <person name="Moran D.A.P."/>
            <person name="Tomita M."/>
            <person name="Numata K."/>
            <person name="Arakawa K."/>
        </authorList>
    </citation>
    <scope>NUCLEOTIDE SEQUENCE</scope>
</reference>